<feature type="region of interest" description="Disordered" evidence="5">
    <location>
        <begin position="69"/>
        <end position="102"/>
    </location>
</feature>
<name>A0ABT0C7M6_THEVL</name>
<evidence type="ECO:0000259" key="6">
    <source>
        <dbReference type="Pfam" id="PF06803"/>
    </source>
</evidence>
<keyword evidence="8" id="KW-1185">Reference proteome</keyword>
<dbReference type="Proteomes" id="UP000830835">
    <property type="component" value="Unassembled WGS sequence"/>
</dbReference>
<gene>
    <name evidence="7" type="ORF">JX360_02545</name>
</gene>
<evidence type="ECO:0000313" key="7">
    <source>
        <dbReference type="EMBL" id="MCJ2541793.1"/>
    </source>
</evidence>
<comment type="caution">
    <text evidence="7">The sequence shown here is derived from an EMBL/GenBank/DDBJ whole genome shotgun (WGS) entry which is preliminary data.</text>
</comment>
<feature type="domain" description="DUF1232" evidence="6">
    <location>
        <begin position="23"/>
        <end position="56"/>
    </location>
</feature>
<sequence>MRATPFLYQGFRLGLRNPSLRPWILLGILAYLLSPIDLIPSVLPIVGEMDDLVLLGLLLTELAQMALGDPFRPQPQPNSPNRAEPTSNQTIDIQATSLDGDP</sequence>
<dbReference type="RefSeq" id="WP_244348990.1">
    <property type="nucleotide sequence ID" value="NZ_JAFIRA010000003.1"/>
</dbReference>
<evidence type="ECO:0000256" key="4">
    <source>
        <dbReference type="ARBA" id="ARBA00023136"/>
    </source>
</evidence>
<dbReference type="InterPro" id="IPR010652">
    <property type="entry name" value="DUF1232"/>
</dbReference>
<keyword evidence="2" id="KW-0812">Transmembrane</keyword>
<evidence type="ECO:0000256" key="3">
    <source>
        <dbReference type="ARBA" id="ARBA00022989"/>
    </source>
</evidence>
<evidence type="ECO:0000256" key="2">
    <source>
        <dbReference type="ARBA" id="ARBA00022692"/>
    </source>
</evidence>
<keyword evidence="4" id="KW-0472">Membrane</keyword>
<comment type="subcellular location">
    <subcellularLocation>
        <location evidence="1">Endomembrane system</location>
        <topology evidence="1">Multi-pass membrane protein</topology>
    </subcellularLocation>
</comment>
<keyword evidence="3" id="KW-1133">Transmembrane helix</keyword>
<evidence type="ECO:0000256" key="5">
    <source>
        <dbReference type="SAM" id="MobiDB-lite"/>
    </source>
</evidence>
<organism evidence="7 8">
    <name type="scientific">Thermostichus vulcanus str. 'Rupite'</name>
    <dbReference type="NCBI Taxonomy" id="2813851"/>
    <lineage>
        <taxon>Bacteria</taxon>
        <taxon>Bacillati</taxon>
        <taxon>Cyanobacteriota</taxon>
        <taxon>Cyanophyceae</taxon>
        <taxon>Thermostichales</taxon>
        <taxon>Thermostichaceae</taxon>
        <taxon>Thermostichus</taxon>
    </lineage>
</organism>
<accession>A0ABT0C7M6</accession>
<dbReference type="EMBL" id="JAFIRA010000003">
    <property type="protein sequence ID" value="MCJ2541793.1"/>
    <property type="molecule type" value="Genomic_DNA"/>
</dbReference>
<evidence type="ECO:0000256" key="1">
    <source>
        <dbReference type="ARBA" id="ARBA00004127"/>
    </source>
</evidence>
<reference evidence="7" key="1">
    <citation type="submission" date="2021-02" db="EMBL/GenBank/DDBJ databases">
        <title>The CRISPR/cas machinery reduction and long-range gene transfer in the hot spring cyanobacterium Synechococcus.</title>
        <authorList>
            <person name="Dvorak P."/>
            <person name="Jahodarova E."/>
            <person name="Hasler P."/>
            <person name="Poulickova A."/>
        </authorList>
    </citation>
    <scope>NUCLEOTIDE SEQUENCE</scope>
    <source>
        <strain evidence="7">Rupite</strain>
    </source>
</reference>
<protein>
    <submittedName>
        <fullName evidence="7">DUF1232 domain-containing protein</fullName>
    </submittedName>
</protein>
<evidence type="ECO:0000313" key="8">
    <source>
        <dbReference type="Proteomes" id="UP000830835"/>
    </source>
</evidence>
<dbReference type="Pfam" id="PF06803">
    <property type="entry name" value="DUF1232"/>
    <property type="match status" value="1"/>
</dbReference>
<proteinExistence type="predicted"/>
<feature type="compositionally biased region" description="Polar residues" evidence="5">
    <location>
        <begin position="79"/>
        <end position="102"/>
    </location>
</feature>